<gene>
    <name evidence="2" type="ORF">KVH43_07970</name>
</gene>
<dbReference type="PROSITE" id="PS51257">
    <property type="entry name" value="PROKAR_LIPOPROTEIN"/>
    <property type="match status" value="1"/>
</dbReference>
<dbReference type="PIRSF" id="PIRSF027386">
    <property type="entry name" value="UCP027386_ABC_sbc_TM0202"/>
    <property type="match status" value="1"/>
</dbReference>
<dbReference type="PANTHER" id="PTHR30024:SF46">
    <property type="entry name" value="ABC TRANSPORTER, SUBSTRATE-BINDING LIPOPROTEIN"/>
    <property type="match status" value="1"/>
</dbReference>
<evidence type="ECO:0000259" key="1">
    <source>
        <dbReference type="Pfam" id="PF09084"/>
    </source>
</evidence>
<proteinExistence type="predicted"/>
<feature type="domain" description="SsuA/THI5-like" evidence="1">
    <location>
        <begin position="116"/>
        <end position="268"/>
    </location>
</feature>
<evidence type="ECO:0000313" key="2">
    <source>
        <dbReference type="EMBL" id="QXM05329.1"/>
    </source>
</evidence>
<organism evidence="2 3">
    <name type="scientific">Crassaminicella indica</name>
    <dbReference type="NCBI Taxonomy" id="2855394"/>
    <lineage>
        <taxon>Bacteria</taxon>
        <taxon>Bacillati</taxon>
        <taxon>Bacillota</taxon>
        <taxon>Clostridia</taxon>
        <taxon>Eubacteriales</taxon>
        <taxon>Clostridiaceae</taxon>
        <taxon>Crassaminicella</taxon>
    </lineage>
</organism>
<accession>A0ABX8R8G8</accession>
<dbReference type="PANTHER" id="PTHR30024">
    <property type="entry name" value="ALIPHATIC SULFONATES-BINDING PROTEIN-RELATED"/>
    <property type="match status" value="1"/>
</dbReference>
<dbReference type="Pfam" id="PF09084">
    <property type="entry name" value="NMT1"/>
    <property type="match status" value="1"/>
</dbReference>
<dbReference type="EMBL" id="CP078093">
    <property type="protein sequence ID" value="QXM05329.1"/>
    <property type="molecule type" value="Genomic_DNA"/>
</dbReference>
<dbReference type="RefSeq" id="WP_218282028.1">
    <property type="nucleotide sequence ID" value="NZ_CP078093.1"/>
</dbReference>
<dbReference type="Proteomes" id="UP000886818">
    <property type="component" value="Chromosome"/>
</dbReference>
<dbReference type="InterPro" id="IPR027024">
    <property type="entry name" value="UCP027386_ABC_sbc_TM0202"/>
</dbReference>
<keyword evidence="3" id="KW-1185">Reference proteome</keyword>
<protein>
    <submittedName>
        <fullName evidence="2">ABC transporter substrate-binding protein</fullName>
    </submittedName>
</protein>
<evidence type="ECO:0000313" key="3">
    <source>
        <dbReference type="Proteomes" id="UP000886818"/>
    </source>
</evidence>
<dbReference type="InterPro" id="IPR015168">
    <property type="entry name" value="SsuA/THI5"/>
</dbReference>
<sequence length="331" mass="37818">MMKQKIALILIVVLSITMFFGCNQSQNKEAEVSCEMPKEEIKIVISGPKAPPTFPLLRMIETKALGENVKIDFKIWNGVEELLAIATNSEYGFLAMPVNTSAKLYNKGVDIKLTNVNTWGVMYLSTTDSKCNRWEDLKGKKLYVPFKSAPPDIITQYFLKEYGLEAGKDVEIIYSTPSEIAQMVKVGEAEYAMNIEPFITASKMGNENLRVVFDYMEEWKKIKGSEYDIPNAGIVTNNKFLKEHKELVELFEKEYEKAVIWTLENPKESSKLVEKYLGLNKDLIEKSMPTLGLKYKQSNNAKNDLEKYYETLLNFKADSIGGKTPDENYYY</sequence>
<reference evidence="2" key="1">
    <citation type="submission" date="2021-07" db="EMBL/GenBank/DDBJ databases">
        <title>Complete genome sequence of Crassaminicella sp. 143-21, isolated from a deep-sea hydrothermal vent.</title>
        <authorList>
            <person name="Li X."/>
        </authorList>
    </citation>
    <scope>NUCLEOTIDE SEQUENCE</scope>
    <source>
        <strain evidence="2">143-21</strain>
    </source>
</reference>
<name>A0ABX8R8G8_9CLOT</name>